<accession>A0A4Q2VQ47</accession>
<evidence type="ECO:0000313" key="1">
    <source>
        <dbReference type="EMBL" id="RYC88655.1"/>
    </source>
</evidence>
<sequence length="85" mass="9678">MNPSPEHLRYANRVLSYLQTTRYYAIDFSGSVDKATAVETGDDEVLQQSSDASFADDPETRRSTQGYLMKFFSGAIMWQSSNRRL</sequence>
<comment type="caution">
    <text evidence="1">The sequence shown here is derived from an EMBL/GenBank/DDBJ whole genome shotgun (WGS) entry which is preliminary data.</text>
</comment>
<proteinExistence type="predicted"/>
<name>A0A4Q2VQ47_FUSOX</name>
<organism evidence="1 2">
    <name type="scientific">Fusarium oxysporum f. sp. narcissi</name>
    <dbReference type="NCBI Taxonomy" id="451672"/>
    <lineage>
        <taxon>Eukaryota</taxon>
        <taxon>Fungi</taxon>
        <taxon>Dikarya</taxon>
        <taxon>Ascomycota</taxon>
        <taxon>Pezizomycotina</taxon>
        <taxon>Sordariomycetes</taxon>
        <taxon>Hypocreomycetidae</taxon>
        <taxon>Hypocreales</taxon>
        <taxon>Nectriaceae</taxon>
        <taxon>Fusarium</taxon>
        <taxon>Fusarium oxysporum species complex</taxon>
    </lineage>
</organism>
<dbReference type="EMBL" id="MQTW01000059">
    <property type="protein sequence ID" value="RYC88655.1"/>
    <property type="molecule type" value="Genomic_DNA"/>
</dbReference>
<reference evidence="1 2" key="1">
    <citation type="submission" date="2016-12" db="EMBL/GenBank/DDBJ databases">
        <title>Draft genome sequence of Fusarium oxysporum causing rot on Narcissus.</title>
        <authorList>
            <person name="Armitage A.D."/>
            <person name="Taylor A."/>
            <person name="Clarkson J.P."/>
            <person name="Harrison R.J."/>
            <person name="Jackson A.C."/>
        </authorList>
    </citation>
    <scope>NUCLEOTIDE SEQUENCE [LARGE SCALE GENOMIC DNA]</scope>
    <source>
        <strain evidence="1 2">N139</strain>
    </source>
</reference>
<evidence type="ECO:0000313" key="2">
    <source>
        <dbReference type="Proteomes" id="UP000290540"/>
    </source>
</evidence>
<protein>
    <submittedName>
        <fullName evidence="1">Uncharacterized protein</fullName>
    </submittedName>
</protein>
<dbReference type="AlphaFoldDB" id="A0A4Q2VQ47"/>
<gene>
    <name evidence="1" type="ORF">BFJ63_vAg8413</name>
</gene>
<dbReference type="Proteomes" id="UP000290540">
    <property type="component" value="Unassembled WGS sequence"/>
</dbReference>